<evidence type="ECO:0000256" key="1">
    <source>
        <dbReference type="SAM" id="SignalP"/>
    </source>
</evidence>
<protein>
    <submittedName>
        <fullName evidence="2">Uncharacterized protein</fullName>
    </submittedName>
</protein>
<evidence type="ECO:0000313" key="2">
    <source>
        <dbReference type="EMBL" id="HIU45180.1"/>
    </source>
</evidence>
<keyword evidence="1" id="KW-0732">Signal</keyword>
<accession>A0A9D1LNQ9</accession>
<dbReference type="EMBL" id="DVMV01000018">
    <property type="protein sequence ID" value="HIU45180.1"/>
    <property type="molecule type" value="Genomic_DNA"/>
</dbReference>
<dbReference type="PROSITE" id="PS51257">
    <property type="entry name" value="PROKAR_LIPOPROTEIN"/>
    <property type="match status" value="1"/>
</dbReference>
<dbReference type="AlphaFoldDB" id="A0A9D1LNQ9"/>
<name>A0A9D1LNQ9_9FIRM</name>
<comment type="caution">
    <text evidence="2">The sequence shown here is derived from an EMBL/GenBank/DDBJ whole genome shotgun (WGS) entry which is preliminary data.</text>
</comment>
<dbReference type="Proteomes" id="UP000824070">
    <property type="component" value="Unassembled WGS sequence"/>
</dbReference>
<feature type="signal peptide" evidence="1">
    <location>
        <begin position="1"/>
        <end position="18"/>
    </location>
</feature>
<proteinExistence type="predicted"/>
<sequence length="135" mass="14610">MRAAVASVALLLCACAAAKGNSIGVEDLFRQEGDYSVLLHSSYCDQCAALLKDVEIPTEGFYMVDIDEFAVYDYFAYSSDAEKAKSESLGATSVSKISFAYAPLLLQIEDGAVAGYYCGYAECKEYIERGSYHAS</sequence>
<reference evidence="2" key="1">
    <citation type="submission" date="2020-10" db="EMBL/GenBank/DDBJ databases">
        <authorList>
            <person name="Gilroy R."/>
        </authorList>
    </citation>
    <scope>NUCLEOTIDE SEQUENCE</scope>
    <source>
        <strain evidence="2">ChiGjej1B1-22543</strain>
    </source>
</reference>
<feature type="chain" id="PRO_5038952383" evidence="1">
    <location>
        <begin position="19"/>
        <end position="135"/>
    </location>
</feature>
<organism evidence="2 3">
    <name type="scientific">Candidatus Alloenteromonas pullicola</name>
    <dbReference type="NCBI Taxonomy" id="2840784"/>
    <lineage>
        <taxon>Bacteria</taxon>
        <taxon>Bacillati</taxon>
        <taxon>Bacillota</taxon>
        <taxon>Bacillota incertae sedis</taxon>
        <taxon>Candidatus Alloenteromonas</taxon>
    </lineage>
</organism>
<evidence type="ECO:0000313" key="3">
    <source>
        <dbReference type="Proteomes" id="UP000824070"/>
    </source>
</evidence>
<reference evidence="2" key="2">
    <citation type="journal article" date="2021" name="PeerJ">
        <title>Extensive microbial diversity within the chicken gut microbiome revealed by metagenomics and culture.</title>
        <authorList>
            <person name="Gilroy R."/>
            <person name="Ravi A."/>
            <person name="Getino M."/>
            <person name="Pursley I."/>
            <person name="Horton D.L."/>
            <person name="Alikhan N.F."/>
            <person name="Baker D."/>
            <person name="Gharbi K."/>
            <person name="Hall N."/>
            <person name="Watson M."/>
            <person name="Adriaenssens E.M."/>
            <person name="Foster-Nyarko E."/>
            <person name="Jarju S."/>
            <person name="Secka A."/>
            <person name="Antonio M."/>
            <person name="Oren A."/>
            <person name="Chaudhuri R.R."/>
            <person name="La Ragione R."/>
            <person name="Hildebrand F."/>
            <person name="Pallen M.J."/>
        </authorList>
    </citation>
    <scope>NUCLEOTIDE SEQUENCE</scope>
    <source>
        <strain evidence="2">ChiGjej1B1-22543</strain>
    </source>
</reference>
<gene>
    <name evidence="2" type="ORF">IAC52_02655</name>
</gene>